<organism evidence="2 3">
    <name type="scientific">Corchorus olitorius</name>
    <dbReference type="NCBI Taxonomy" id="93759"/>
    <lineage>
        <taxon>Eukaryota</taxon>
        <taxon>Viridiplantae</taxon>
        <taxon>Streptophyta</taxon>
        <taxon>Embryophyta</taxon>
        <taxon>Tracheophyta</taxon>
        <taxon>Spermatophyta</taxon>
        <taxon>Magnoliopsida</taxon>
        <taxon>eudicotyledons</taxon>
        <taxon>Gunneridae</taxon>
        <taxon>Pentapetalae</taxon>
        <taxon>rosids</taxon>
        <taxon>malvids</taxon>
        <taxon>Malvales</taxon>
        <taxon>Malvaceae</taxon>
        <taxon>Grewioideae</taxon>
        <taxon>Apeibeae</taxon>
        <taxon>Corchorus</taxon>
    </lineage>
</organism>
<proteinExistence type="predicted"/>
<accession>A0A1R3HR71</accession>
<feature type="compositionally biased region" description="Pro residues" evidence="1">
    <location>
        <begin position="27"/>
        <end position="52"/>
    </location>
</feature>
<evidence type="ECO:0000313" key="3">
    <source>
        <dbReference type="Proteomes" id="UP000187203"/>
    </source>
</evidence>
<sequence>MPQPHLPYDHNLFPSTSTSPTPETTATPPPPTTTTTPPPPPAIIATPPPPTLPATCPKGSKTEFAFVYAACEPVAFPFLI</sequence>
<dbReference type="EMBL" id="AWUE01019550">
    <property type="protein sequence ID" value="OMO72889.1"/>
    <property type="molecule type" value="Genomic_DNA"/>
</dbReference>
<feature type="region of interest" description="Disordered" evidence="1">
    <location>
        <begin position="1"/>
        <end position="53"/>
    </location>
</feature>
<gene>
    <name evidence="2" type="ORF">COLO4_27410</name>
</gene>
<reference evidence="3" key="1">
    <citation type="submission" date="2013-09" db="EMBL/GenBank/DDBJ databases">
        <title>Corchorus olitorius genome sequencing.</title>
        <authorList>
            <person name="Alam M."/>
            <person name="Haque M.S."/>
            <person name="Islam M.S."/>
            <person name="Emdad E.M."/>
            <person name="Islam M.M."/>
            <person name="Ahmed B."/>
            <person name="Halim A."/>
            <person name="Hossen Q.M.M."/>
            <person name="Hossain M.Z."/>
            <person name="Ahmed R."/>
            <person name="Khan M.M."/>
            <person name="Islam R."/>
            <person name="Rashid M.M."/>
            <person name="Khan S.A."/>
            <person name="Rahman M.S."/>
            <person name="Alam M."/>
            <person name="Yahiya A.S."/>
            <person name="Khan M.S."/>
            <person name="Azam M.S."/>
            <person name="Haque T."/>
            <person name="Lashkar M.Z.H."/>
            <person name="Akhand A.I."/>
            <person name="Morshed G."/>
            <person name="Roy S."/>
            <person name="Uddin K.S."/>
            <person name="Rabeya T."/>
            <person name="Hossain A.S."/>
            <person name="Chowdhury A."/>
            <person name="Snigdha A.R."/>
            <person name="Mortoza M.S."/>
            <person name="Matin S.A."/>
            <person name="Hoque S.M.E."/>
            <person name="Islam M.K."/>
            <person name="Roy D.K."/>
            <person name="Haider R."/>
            <person name="Moosa M.M."/>
            <person name="Elias S.M."/>
            <person name="Hasan A.M."/>
            <person name="Jahan S."/>
            <person name="Shafiuddin M."/>
            <person name="Mahmood N."/>
            <person name="Shommy N.S."/>
        </authorList>
    </citation>
    <scope>NUCLEOTIDE SEQUENCE [LARGE SCALE GENOMIC DNA]</scope>
    <source>
        <strain evidence="3">cv. O-4</strain>
    </source>
</reference>
<name>A0A1R3HR71_9ROSI</name>
<feature type="compositionally biased region" description="Low complexity" evidence="1">
    <location>
        <begin position="14"/>
        <end position="26"/>
    </location>
</feature>
<evidence type="ECO:0000256" key="1">
    <source>
        <dbReference type="SAM" id="MobiDB-lite"/>
    </source>
</evidence>
<dbReference type="Proteomes" id="UP000187203">
    <property type="component" value="Unassembled WGS sequence"/>
</dbReference>
<keyword evidence="3" id="KW-1185">Reference proteome</keyword>
<dbReference type="AlphaFoldDB" id="A0A1R3HR71"/>
<comment type="caution">
    <text evidence="2">The sequence shown here is derived from an EMBL/GenBank/DDBJ whole genome shotgun (WGS) entry which is preliminary data.</text>
</comment>
<protein>
    <submittedName>
        <fullName evidence="2">Uncharacterized protein</fullName>
    </submittedName>
</protein>
<evidence type="ECO:0000313" key="2">
    <source>
        <dbReference type="EMBL" id="OMO72889.1"/>
    </source>
</evidence>